<dbReference type="Proteomes" id="UP001175228">
    <property type="component" value="Unassembled WGS sequence"/>
</dbReference>
<keyword evidence="3" id="KW-1185">Reference proteome</keyword>
<name>A0AA39Q0T4_9AGAR</name>
<protein>
    <recommendedName>
        <fullName evidence="4">Reverse transcriptase zinc-binding domain-containing protein</fullName>
    </recommendedName>
</protein>
<evidence type="ECO:0000313" key="3">
    <source>
        <dbReference type="Proteomes" id="UP001175228"/>
    </source>
</evidence>
<organism evidence="2 3">
    <name type="scientific">Armillaria luteobubalina</name>
    <dbReference type="NCBI Taxonomy" id="153913"/>
    <lineage>
        <taxon>Eukaryota</taxon>
        <taxon>Fungi</taxon>
        <taxon>Dikarya</taxon>
        <taxon>Basidiomycota</taxon>
        <taxon>Agaricomycotina</taxon>
        <taxon>Agaricomycetes</taxon>
        <taxon>Agaricomycetidae</taxon>
        <taxon>Agaricales</taxon>
        <taxon>Marasmiineae</taxon>
        <taxon>Physalacriaceae</taxon>
        <taxon>Armillaria</taxon>
    </lineage>
</organism>
<comment type="caution">
    <text evidence="2">The sequence shown here is derived from an EMBL/GenBank/DDBJ whole genome shotgun (WGS) entry which is preliminary data.</text>
</comment>
<accession>A0AA39Q0T4</accession>
<dbReference type="EMBL" id="JAUEPU010000022">
    <property type="protein sequence ID" value="KAK0494163.1"/>
    <property type="molecule type" value="Genomic_DNA"/>
</dbReference>
<evidence type="ECO:0000256" key="1">
    <source>
        <dbReference type="SAM" id="MobiDB-lite"/>
    </source>
</evidence>
<evidence type="ECO:0008006" key="4">
    <source>
        <dbReference type="Google" id="ProtNLM"/>
    </source>
</evidence>
<reference evidence="2" key="1">
    <citation type="submission" date="2023-06" db="EMBL/GenBank/DDBJ databases">
        <authorList>
            <consortium name="Lawrence Berkeley National Laboratory"/>
            <person name="Ahrendt S."/>
            <person name="Sahu N."/>
            <person name="Indic B."/>
            <person name="Wong-Bajracharya J."/>
            <person name="Merenyi Z."/>
            <person name="Ke H.-M."/>
            <person name="Monk M."/>
            <person name="Kocsube S."/>
            <person name="Drula E."/>
            <person name="Lipzen A."/>
            <person name="Balint B."/>
            <person name="Henrissat B."/>
            <person name="Andreopoulos B."/>
            <person name="Martin F.M."/>
            <person name="Harder C.B."/>
            <person name="Rigling D."/>
            <person name="Ford K.L."/>
            <person name="Foster G.D."/>
            <person name="Pangilinan J."/>
            <person name="Papanicolaou A."/>
            <person name="Barry K."/>
            <person name="LaButti K."/>
            <person name="Viragh M."/>
            <person name="Koriabine M."/>
            <person name="Yan M."/>
            <person name="Riley R."/>
            <person name="Champramary S."/>
            <person name="Plett K.L."/>
            <person name="Tsai I.J."/>
            <person name="Slot J."/>
            <person name="Sipos G."/>
            <person name="Plett J."/>
            <person name="Nagy L.G."/>
            <person name="Grigoriev I.V."/>
        </authorList>
    </citation>
    <scope>NUCLEOTIDE SEQUENCE</scope>
    <source>
        <strain evidence="2">HWK02</strain>
    </source>
</reference>
<proteinExistence type="predicted"/>
<dbReference type="AlphaFoldDB" id="A0AA39Q0T4"/>
<gene>
    <name evidence="2" type="ORF">EDD18DRAFT_1310529</name>
</gene>
<feature type="region of interest" description="Disordered" evidence="1">
    <location>
        <begin position="61"/>
        <end position="85"/>
    </location>
</feature>
<evidence type="ECO:0000313" key="2">
    <source>
        <dbReference type="EMBL" id="KAK0494163.1"/>
    </source>
</evidence>
<sequence>MDKRAVLHNKTGSIYVMKHLSTSLKKMEDTGYIGVPNKKALQATVASLRSRKQVTTIQWNKDQNERHRTGKASRLAKEESEREQDNTIDLEIDPKLKVTGAALSKLTQSHAYKAFQGQKNQKWPQRAKTRVNIKLASQGAKEYFGYFLWMIMHNAYRIGEKWLHFALQYHVRADCAQCNGCVENIEHILTECSSPGQKEIWELTRQLLETRDIPWHPPKLSHILACASPVFKSPNGHRDEGKEHFFRIVVSSAAQTIWNTHCERVIQRENIPFTPEEIWNRWRKKVNSRLELDCLMTCDHFGKKATNKDLVLMTWAGSIKNEHQFPKDWTEAVGVLVGMG</sequence>
<feature type="compositionally biased region" description="Basic and acidic residues" evidence="1">
    <location>
        <begin position="75"/>
        <end position="85"/>
    </location>
</feature>